<gene>
    <name evidence="2" type="ORF">CGLAU_02940</name>
</gene>
<dbReference type="EMBL" id="CP019688">
    <property type="protein sequence ID" value="AQQ14573.1"/>
    <property type="molecule type" value="Genomic_DNA"/>
</dbReference>
<reference evidence="2 3" key="1">
    <citation type="submission" date="2016-12" db="EMBL/GenBank/DDBJ databases">
        <authorList>
            <person name="Song W.-J."/>
            <person name="Kurnit D.M."/>
        </authorList>
    </citation>
    <scope>NUCLEOTIDE SEQUENCE [LARGE SCALE GENOMIC DNA]</scope>
    <source>
        <strain evidence="2 3">DSM 30827</strain>
    </source>
</reference>
<name>A0A1Q2HUR0_9CORY</name>
<protein>
    <recommendedName>
        <fullName evidence="4">PQQ enzyme repeat protein</fullName>
    </recommendedName>
</protein>
<feature type="transmembrane region" description="Helical" evidence="1">
    <location>
        <begin position="12"/>
        <end position="33"/>
    </location>
</feature>
<keyword evidence="3" id="KW-1185">Reference proteome</keyword>
<organism evidence="2 3">
    <name type="scientific">Corynebacterium glaucum</name>
    <dbReference type="NCBI Taxonomy" id="187491"/>
    <lineage>
        <taxon>Bacteria</taxon>
        <taxon>Bacillati</taxon>
        <taxon>Actinomycetota</taxon>
        <taxon>Actinomycetes</taxon>
        <taxon>Mycobacteriales</taxon>
        <taxon>Corynebacteriaceae</taxon>
        <taxon>Corynebacterium</taxon>
    </lineage>
</organism>
<dbReference type="OrthoDB" id="5182370at2"/>
<evidence type="ECO:0000256" key="1">
    <source>
        <dbReference type="SAM" id="Phobius"/>
    </source>
</evidence>
<evidence type="ECO:0008006" key="4">
    <source>
        <dbReference type="Google" id="ProtNLM"/>
    </source>
</evidence>
<dbReference type="AlphaFoldDB" id="A0A1Q2HUR0"/>
<dbReference type="Proteomes" id="UP000217209">
    <property type="component" value="Chromosome"/>
</dbReference>
<dbReference type="RefSeq" id="WP_095659400.1">
    <property type="nucleotide sequence ID" value="NZ_BAAAKB010000003.1"/>
</dbReference>
<dbReference type="KEGG" id="cgv:CGLAU_02940"/>
<keyword evidence="1" id="KW-1133">Transmembrane helix</keyword>
<dbReference type="InterPro" id="IPR011047">
    <property type="entry name" value="Quinoprotein_ADH-like_sf"/>
</dbReference>
<sequence length="401" mass="42905">MTRPLRRTRGDVIATAVIAAVAVLLLMIAYFTAPIRASQLNPAAEELDNAGRLAVVPESLSESFRLPDTAPGVQPVVVNGLIITYNDGTVTATTVEGETAWTYKRDTDLCALDSAWGKVVAVYRSNAGCGDVVALEALTGQYSRTRSAIAPDEVTAISSNDRVGYVGTTRAELWRSDMVRTVEYGFVEAPQEPNMQPHVCDISSALTRTELLAVTETCEDGTYLRFQDTTPEDSRKPEMYGSVEISADAYLVAISQEGAAIYDPDTNEIRAYDKDGNSTASSSVTNLGDPLTLEGNLRALPVADLPHHMTYHEGDSLVLLEPGNLQATGVFQGALGTGFAAGDRLLYASDEGVAVVNWDENNVESIIPVDRGEYSGPVHIDSAGATVVEKRGNEIVVLTAK</sequence>
<accession>A0A1Q2HUR0</accession>
<dbReference type="SUPFAM" id="SSF50998">
    <property type="entry name" value="Quinoprotein alcohol dehydrogenase-like"/>
    <property type="match status" value="1"/>
</dbReference>
<proteinExistence type="predicted"/>
<evidence type="ECO:0000313" key="3">
    <source>
        <dbReference type="Proteomes" id="UP000217209"/>
    </source>
</evidence>
<keyword evidence="1" id="KW-0472">Membrane</keyword>
<evidence type="ECO:0000313" key="2">
    <source>
        <dbReference type="EMBL" id="AQQ14573.1"/>
    </source>
</evidence>
<keyword evidence="1" id="KW-0812">Transmembrane</keyword>